<comment type="caution">
    <text evidence="3">The sequence shown here is derived from an EMBL/GenBank/DDBJ whole genome shotgun (WGS) entry which is preliminary data.</text>
</comment>
<feature type="region of interest" description="Disordered" evidence="1">
    <location>
        <begin position="726"/>
        <end position="746"/>
    </location>
</feature>
<dbReference type="EMBL" id="JALLAZ020001311">
    <property type="protein sequence ID" value="KAL3777134.1"/>
    <property type="molecule type" value="Genomic_DNA"/>
</dbReference>
<sequence>MSGSSKDNVHRSEMEKIVSVMREMYSDLENAGGSIRRQMNGVGFTYVSPVTSSPGGNRHLAGAWRRQIPTNVGVDEDLTAEIYRNILEERFRDQSSNAPPLLVYLPGLDGFGISATAQFDDLSSSFEFWRMTFDKQSQRLLFSGLVVSVVKFVKESASITGSIESPREVILVGESFGGLLACAVAMALKNFKASNYVLKGMVLINPATSFDETNWERVVPILTSLRYLESSQVEVTDESEISRVSFLSGLPTPYSVLGAVALAATVPSGTQYSSILDFLQHAVSSTSAERMLSASVDGFGILAEYLSAAVLDQRVMKWIPVGTSVVNNPQRLSKLNVPTLIIGGSDDNMLPTKKEAQRLGKLLPDCVIMDIEGAGHFVLDTRFNLTEVLIDSHIDPLNLKKKEYDPISDWTLPPDHIVKAVIEKRVLPLRERTSPVFFSTDPVTGKRRRGLSHVPSTEKPMLFVANHQLFGLDLGMIISELLLERGIMARGLAHPIAMGGFTRGETVRKQKQRWEFSDGDSQFQGDLFNMFGAVKVTPRNFYRLLQTNQTMLLFPGGVREVFHRKGEAYQIFWPEKTDFVRLAAKFNATIVPLSAIGAADSAEMVLDAPELLDLPFGIGDSLSNFSSSTISARFDAQNDDELFIPPLALPKPFPARHYFLFGKPFDTSSLDPKDLDACRDVYKAIETEVKHDIQALLEARKDDPYALDGIKRTSFQRLFGKDPPTFPLKSLQSSTKKHDVQQRSFL</sequence>
<dbReference type="PANTHER" id="PTHR22753:SF14">
    <property type="entry name" value="MONOACYLGLYCEROL_DIACYLGLYCEROL O-ACYLTRANSFERASE"/>
    <property type="match status" value="1"/>
</dbReference>
<dbReference type="InterPro" id="IPR000073">
    <property type="entry name" value="AB_hydrolase_1"/>
</dbReference>
<dbReference type="CDD" id="cd07987">
    <property type="entry name" value="LPLAT_MGAT-like"/>
    <property type="match status" value="1"/>
</dbReference>
<dbReference type="PANTHER" id="PTHR22753">
    <property type="entry name" value="TRANSMEMBRANE PROTEIN 68"/>
    <property type="match status" value="1"/>
</dbReference>
<feature type="domain" description="AB hydrolase-1" evidence="2">
    <location>
        <begin position="152"/>
        <end position="380"/>
    </location>
</feature>
<feature type="compositionally biased region" description="Basic and acidic residues" evidence="1">
    <location>
        <begin position="736"/>
        <end position="746"/>
    </location>
</feature>
<name>A0ABD3NP78_9STRA</name>
<dbReference type="AlphaFoldDB" id="A0ABD3NP78"/>
<protein>
    <recommendedName>
        <fullName evidence="2">AB hydrolase-1 domain-containing protein</fullName>
    </recommendedName>
</protein>
<evidence type="ECO:0000313" key="4">
    <source>
        <dbReference type="Proteomes" id="UP001530315"/>
    </source>
</evidence>
<reference evidence="3 4" key="1">
    <citation type="submission" date="2024-10" db="EMBL/GenBank/DDBJ databases">
        <title>Updated reference genomes for cyclostephanoid diatoms.</title>
        <authorList>
            <person name="Roberts W.R."/>
            <person name="Alverson A.J."/>
        </authorList>
    </citation>
    <scope>NUCLEOTIDE SEQUENCE [LARGE SCALE GENOMIC DNA]</scope>
    <source>
        <strain evidence="3 4">AJA276-08</strain>
    </source>
</reference>
<organism evidence="3 4">
    <name type="scientific">Stephanodiscus triporus</name>
    <dbReference type="NCBI Taxonomy" id="2934178"/>
    <lineage>
        <taxon>Eukaryota</taxon>
        <taxon>Sar</taxon>
        <taxon>Stramenopiles</taxon>
        <taxon>Ochrophyta</taxon>
        <taxon>Bacillariophyta</taxon>
        <taxon>Coscinodiscophyceae</taxon>
        <taxon>Thalassiosirophycidae</taxon>
        <taxon>Stephanodiscales</taxon>
        <taxon>Stephanodiscaceae</taxon>
        <taxon>Stephanodiscus</taxon>
    </lineage>
</organism>
<keyword evidence="4" id="KW-1185">Reference proteome</keyword>
<gene>
    <name evidence="3" type="ORF">ACHAW5_005321</name>
</gene>
<evidence type="ECO:0000259" key="2">
    <source>
        <dbReference type="Pfam" id="PF12697"/>
    </source>
</evidence>
<proteinExistence type="predicted"/>
<dbReference type="InterPro" id="IPR029058">
    <property type="entry name" value="AB_hydrolase_fold"/>
</dbReference>
<dbReference type="SUPFAM" id="SSF53474">
    <property type="entry name" value="alpha/beta-Hydrolases"/>
    <property type="match status" value="1"/>
</dbReference>
<dbReference type="Pfam" id="PF12697">
    <property type="entry name" value="Abhydrolase_6"/>
    <property type="match status" value="1"/>
</dbReference>
<dbReference type="Gene3D" id="3.40.50.1820">
    <property type="entry name" value="alpha/beta hydrolase"/>
    <property type="match status" value="1"/>
</dbReference>
<dbReference type="Proteomes" id="UP001530315">
    <property type="component" value="Unassembled WGS sequence"/>
</dbReference>
<accession>A0ABD3NP78</accession>
<evidence type="ECO:0000313" key="3">
    <source>
        <dbReference type="EMBL" id="KAL3777134.1"/>
    </source>
</evidence>
<evidence type="ECO:0000256" key="1">
    <source>
        <dbReference type="SAM" id="MobiDB-lite"/>
    </source>
</evidence>